<feature type="transmembrane region" description="Helical" evidence="6">
    <location>
        <begin position="422"/>
        <end position="440"/>
    </location>
</feature>
<dbReference type="InterPro" id="IPR018385">
    <property type="entry name" value="C4_dicarb_anaerob_car-like"/>
</dbReference>
<feature type="transmembrane region" description="Helical" evidence="6">
    <location>
        <begin position="151"/>
        <end position="167"/>
    </location>
</feature>
<reference evidence="7 8" key="1">
    <citation type="submission" date="2018-08" db="EMBL/GenBank/DDBJ databases">
        <title>Murine metabolic-syndrome-specific gut microbial biobank.</title>
        <authorList>
            <person name="Liu C."/>
        </authorList>
    </citation>
    <scope>NUCLEOTIDE SEQUENCE [LARGE SCALE GENOMIC DNA]</scope>
    <source>
        <strain evidence="7 8">28</strain>
    </source>
</reference>
<dbReference type="PANTHER" id="PTHR43652">
    <property type="entry name" value="BASIC AMINO ACID ANTIPORTER YFCC-RELATED"/>
    <property type="match status" value="1"/>
</dbReference>
<comment type="subcellular location">
    <subcellularLocation>
        <location evidence="1">Cell membrane</location>
        <topology evidence="1">Multi-pass membrane protein</topology>
    </subcellularLocation>
</comment>
<keyword evidence="4 6" id="KW-1133">Transmembrane helix</keyword>
<dbReference type="AlphaFoldDB" id="A0A845QLV0"/>
<protein>
    <submittedName>
        <fullName evidence="7">Putative basic amino acid antiporter YfcC</fullName>
    </submittedName>
</protein>
<feature type="transmembrane region" description="Helical" evidence="6">
    <location>
        <begin position="296"/>
        <end position="313"/>
    </location>
</feature>
<sequence>MKVHIMERRKGMEKGKKKKRFAVPNVFIILFAMIFVCSILSYIVPAGTYEMMELDGRSVVDPDSYHTIEQTPVSLMQMLTSITRGLQESAQIVFFLFIVGGAMAVIQSTGALEAGVGKLAKSLKGKDLIIIPIVLALFGLGGAIFGMCEESVPLVPLFVALCLAMGYDSIVGVAIVMIGGAIGWAGEFMNPFCLQVAQGISELPPLSGMGLRIALFVTMLVVTSLWIMRYARKVKKDPQLSPMYELDKQREDTLDLEHLPKFGGREKAILIVFLLMIVLLVYGVIELGWYMDEICALFLGTSIICAIIGKIGFNRYAEVLGKGMMDLATGALIVGFSKAIVVVLTDGSILHVILHGAASVLGVLPPIFSAIGMYIFQNLLNLVVVSGSGQAALTMPLMAPLADLVDVTRQTAVMALSVGNGLSNVLTPVSGFLMAGLALAKVPWEKWAKWMLPLIGIQFVIGLVFIIIAHVTQYGPF</sequence>
<dbReference type="PANTHER" id="PTHR43652:SF2">
    <property type="entry name" value="BASIC AMINO ACID ANTIPORTER YFCC-RELATED"/>
    <property type="match status" value="1"/>
</dbReference>
<evidence type="ECO:0000256" key="4">
    <source>
        <dbReference type="ARBA" id="ARBA00022989"/>
    </source>
</evidence>
<evidence type="ECO:0000313" key="7">
    <source>
        <dbReference type="EMBL" id="NBH62041.1"/>
    </source>
</evidence>
<keyword evidence="8" id="KW-1185">Reference proteome</keyword>
<keyword evidence="2" id="KW-1003">Cell membrane</keyword>
<gene>
    <name evidence="7" type="primary">yfcC</name>
    <name evidence="7" type="ORF">D0435_10300</name>
</gene>
<feature type="transmembrane region" description="Helical" evidence="6">
    <location>
        <begin position="21"/>
        <end position="44"/>
    </location>
</feature>
<evidence type="ECO:0000256" key="6">
    <source>
        <dbReference type="SAM" id="Phobius"/>
    </source>
</evidence>
<dbReference type="Pfam" id="PF03606">
    <property type="entry name" value="DcuC"/>
    <property type="match status" value="1"/>
</dbReference>
<feature type="transmembrane region" description="Helical" evidence="6">
    <location>
        <begin position="268"/>
        <end position="290"/>
    </location>
</feature>
<proteinExistence type="predicted"/>
<evidence type="ECO:0000256" key="5">
    <source>
        <dbReference type="ARBA" id="ARBA00023136"/>
    </source>
</evidence>
<dbReference type="Proteomes" id="UP000446866">
    <property type="component" value="Unassembled WGS sequence"/>
</dbReference>
<feature type="transmembrane region" description="Helical" evidence="6">
    <location>
        <begin position="349"/>
        <end position="368"/>
    </location>
</feature>
<dbReference type="EMBL" id="QXWK01000018">
    <property type="protein sequence ID" value="NBH62041.1"/>
    <property type="molecule type" value="Genomic_DNA"/>
</dbReference>
<evidence type="ECO:0000313" key="8">
    <source>
        <dbReference type="Proteomes" id="UP000446866"/>
    </source>
</evidence>
<name>A0A845QLV0_9FIRM</name>
<evidence type="ECO:0000256" key="2">
    <source>
        <dbReference type="ARBA" id="ARBA00022475"/>
    </source>
</evidence>
<organism evidence="7 8">
    <name type="scientific">Anaerotruncus colihominis</name>
    <dbReference type="NCBI Taxonomy" id="169435"/>
    <lineage>
        <taxon>Bacteria</taxon>
        <taxon>Bacillati</taxon>
        <taxon>Bacillota</taxon>
        <taxon>Clostridia</taxon>
        <taxon>Eubacteriales</taxon>
        <taxon>Oscillospiraceae</taxon>
        <taxon>Anaerotruncus</taxon>
    </lineage>
</organism>
<accession>A0A845QLV0</accession>
<feature type="transmembrane region" description="Helical" evidence="6">
    <location>
        <begin position="209"/>
        <end position="228"/>
    </location>
</feature>
<dbReference type="GO" id="GO:0005886">
    <property type="term" value="C:plasma membrane"/>
    <property type="evidence" value="ECO:0007669"/>
    <property type="project" value="UniProtKB-SubCell"/>
</dbReference>
<keyword evidence="5 6" id="KW-0472">Membrane</keyword>
<feature type="transmembrane region" description="Helical" evidence="6">
    <location>
        <begin position="452"/>
        <end position="471"/>
    </location>
</feature>
<comment type="caution">
    <text evidence="7">The sequence shown here is derived from an EMBL/GenBank/DDBJ whole genome shotgun (WGS) entry which is preliminary data.</text>
</comment>
<feature type="transmembrane region" description="Helical" evidence="6">
    <location>
        <begin position="128"/>
        <end position="145"/>
    </location>
</feature>
<dbReference type="InterPro" id="IPR051679">
    <property type="entry name" value="DASS-Related_Transporters"/>
</dbReference>
<feature type="transmembrane region" description="Helical" evidence="6">
    <location>
        <begin position="380"/>
        <end position="402"/>
    </location>
</feature>
<evidence type="ECO:0000256" key="1">
    <source>
        <dbReference type="ARBA" id="ARBA00004651"/>
    </source>
</evidence>
<keyword evidence="3 6" id="KW-0812">Transmembrane</keyword>
<feature type="transmembrane region" description="Helical" evidence="6">
    <location>
        <begin position="325"/>
        <end position="343"/>
    </location>
</feature>
<evidence type="ECO:0000256" key="3">
    <source>
        <dbReference type="ARBA" id="ARBA00022692"/>
    </source>
</evidence>